<proteinExistence type="predicted"/>
<dbReference type="Proteomes" id="UP000789759">
    <property type="component" value="Unassembled WGS sequence"/>
</dbReference>
<keyword evidence="2" id="KW-1185">Reference proteome</keyword>
<protein>
    <submittedName>
        <fullName evidence="1">5177_t:CDS:1</fullName>
    </submittedName>
</protein>
<gene>
    <name evidence="1" type="ORF">CPELLU_LOCUS19313</name>
</gene>
<comment type="caution">
    <text evidence="1">The sequence shown here is derived from an EMBL/GenBank/DDBJ whole genome shotgun (WGS) entry which is preliminary data.</text>
</comment>
<dbReference type="EMBL" id="CAJVQA010045150">
    <property type="protein sequence ID" value="CAG8817154.1"/>
    <property type="molecule type" value="Genomic_DNA"/>
</dbReference>
<sequence length="112" mass="13105">MTFANVRISKGSKTLHGWYIHLIPYEMTLKEFFYKLVNNKISPDILVNVGNFEQIKHIDLSKLINPLMNTTQTSPDCKIIELTSEFGKNVHYHLHNDGVQYSNLDKYDKYKN</sequence>
<evidence type="ECO:0000313" key="2">
    <source>
        <dbReference type="Proteomes" id="UP000789759"/>
    </source>
</evidence>
<organism evidence="1 2">
    <name type="scientific">Cetraspora pellucida</name>
    <dbReference type="NCBI Taxonomy" id="1433469"/>
    <lineage>
        <taxon>Eukaryota</taxon>
        <taxon>Fungi</taxon>
        <taxon>Fungi incertae sedis</taxon>
        <taxon>Mucoromycota</taxon>
        <taxon>Glomeromycotina</taxon>
        <taxon>Glomeromycetes</taxon>
        <taxon>Diversisporales</taxon>
        <taxon>Gigasporaceae</taxon>
        <taxon>Cetraspora</taxon>
    </lineage>
</organism>
<evidence type="ECO:0000313" key="1">
    <source>
        <dbReference type="EMBL" id="CAG8817154.1"/>
    </source>
</evidence>
<dbReference type="AlphaFoldDB" id="A0A9N9PE84"/>
<reference evidence="1" key="1">
    <citation type="submission" date="2021-06" db="EMBL/GenBank/DDBJ databases">
        <authorList>
            <person name="Kallberg Y."/>
            <person name="Tangrot J."/>
            <person name="Rosling A."/>
        </authorList>
    </citation>
    <scope>NUCLEOTIDE SEQUENCE</scope>
    <source>
        <strain evidence="1">FL966</strain>
    </source>
</reference>
<name>A0A9N9PE84_9GLOM</name>
<feature type="non-terminal residue" evidence="1">
    <location>
        <position position="112"/>
    </location>
</feature>
<accession>A0A9N9PE84</accession>
<dbReference type="OrthoDB" id="2377985at2759"/>